<feature type="region of interest" description="Disordered" evidence="1">
    <location>
        <begin position="1"/>
        <end position="68"/>
    </location>
</feature>
<comment type="caution">
    <text evidence="2">The sequence shown here is derived from an EMBL/GenBank/DDBJ whole genome shotgun (WGS) entry which is preliminary data.</text>
</comment>
<dbReference type="Proteomes" id="UP000823674">
    <property type="component" value="Chromosome A06"/>
</dbReference>
<sequence>MEPRAGASPKGKVFTGAKSRKLRREDRKTPEPKASHITQMVPSCAGTRAHQRAATPEENPVEADGGNSVDHVDVMRKAYTNKKTCEIQDPLITDVIELVQTKKVELLASQPMNSDDDSTELPATFTVPKKKGRLVGLARCASSCPSSSLTPYIDSMIIEQLQNKDERIEALKTHNATILAELADQKKTNNKIIDKMKRLFRDEF</sequence>
<evidence type="ECO:0000256" key="1">
    <source>
        <dbReference type="SAM" id="MobiDB-lite"/>
    </source>
</evidence>
<proteinExistence type="predicted"/>
<feature type="compositionally biased region" description="Basic and acidic residues" evidence="1">
    <location>
        <begin position="23"/>
        <end position="34"/>
    </location>
</feature>
<keyword evidence="3" id="KW-1185">Reference proteome</keyword>
<organism evidence="2 3">
    <name type="scientific">Brassica rapa subsp. trilocularis</name>
    <dbReference type="NCBI Taxonomy" id="1813537"/>
    <lineage>
        <taxon>Eukaryota</taxon>
        <taxon>Viridiplantae</taxon>
        <taxon>Streptophyta</taxon>
        <taxon>Embryophyta</taxon>
        <taxon>Tracheophyta</taxon>
        <taxon>Spermatophyta</taxon>
        <taxon>Magnoliopsida</taxon>
        <taxon>eudicotyledons</taxon>
        <taxon>Gunneridae</taxon>
        <taxon>Pentapetalae</taxon>
        <taxon>rosids</taxon>
        <taxon>malvids</taxon>
        <taxon>Brassicales</taxon>
        <taxon>Brassicaceae</taxon>
        <taxon>Brassiceae</taxon>
        <taxon>Brassica</taxon>
    </lineage>
</organism>
<evidence type="ECO:0000313" key="2">
    <source>
        <dbReference type="EMBL" id="KAG5394600.1"/>
    </source>
</evidence>
<name>A0ABQ7M9K6_BRACM</name>
<reference evidence="2 3" key="1">
    <citation type="submission" date="2021-03" db="EMBL/GenBank/DDBJ databases">
        <authorList>
            <person name="King G.J."/>
            <person name="Bancroft I."/>
            <person name="Baten A."/>
            <person name="Bloomfield J."/>
            <person name="Borpatragohain P."/>
            <person name="He Z."/>
            <person name="Irish N."/>
            <person name="Irwin J."/>
            <person name="Liu K."/>
            <person name="Mauleon R.P."/>
            <person name="Moore J."/>
            <person name="Morris R."/>
            <person name="Ostergaard L."/>
            <person name="Wang B."/>
            <person name="Wells R."/>
        </authorList>
    </citation>
    <scope>NUCLEOTIDE SEQUENCE [LARGE SCALE GENOMIC DNA]</scope>
    <source>
        <strain evidence="2">R-o-18</strain>
        <tissue evidence="2">Leaf</tissue>
    </source>
</reference>
<gene>
    <name evidence="2" type="primary">A06p046310.1_BraROA</name>
    <name evidence="2" type="ORF">IGI04_024563</name>
</gene>
<protein>
    <submittedName>
        <fullName evidence="2">Uncharacterized protein</fullName>
    </submittedName>
</protein>
<dbReference type="EMBL" id="JADBGQ010000006">
    <property type="protein sequence ID" value="KAG5394600.1"/>
    <property type="molecule type" value="Genomic_DNA"/>
</dbReference>
<accession>A0ABQ7M9K6</accession>
<evidence type="ECO:0000313" key="3">
    <source>
        <dbReference type="Proteomes" id="UP000823674"/>
    </source>
</evidence>